<evidence type="ECO:0000313" key="1">
    <source>
        <dbReference type="Proteomes" id="UP000887565"/>
    </source>
</evidence>
<evidence type="ECO:0000313" key="2">
    <source>
        <dbReference type="WBParaSite" id="nRc.2.0.1.t23738-RA"/>
    </source>
</evidence>
<sequence length="63" mass="7308">VTLFSFASDLFYTKAVKPSPFYYLRAERLLSFCCLRPKQPSIVFSYYTGLLPTIATIHFYDKA</sequence>
<reference evidence="2" key="1">
    <citation type="submission" date="2022-11" db="UniProtKB">
        <authorList>
            <consortium name="WormBaseParasite"/>
        </authorList>
    </citation>
    <scope>IDENTIFICATION</scope>
</reference>
<keyword evidence="1" id="KW-1185">Reference proteome</keyword>
<dbReference type="Proteomes" id="UP000887565">
    <property type="component" value="Unplaced"/>
</dbReference>
<name>A0A915JB67_ROMCU</name>
<proteinExistence type="predicted"/>
<accession>A0A915JB67</accession>
<dbReference type="AlphaFoldDB" id="A0A915JB67"/>
<organism evidence="1 2">
    <name type="scientific">Romanomermis culicivorax</name>
    <name type="common">Nematode worm</name>
    <dbReference type="NCBI Taxonomy" id="13658"/>
    <lineage>
        <taxon>Eukaryota</taxon>
        <taxon>Metazoa</taxon>
        <taxon>Ecdysozoa</taxon>
        <taxon>Nematoda</taxon>
        <taxon>Enoplea</taxon>
        <taxon>Dorylaimia</taxon>
        <taxon>Mermithida</taxon>
        <taxon>Mermithoidea</taxon>
        <taxon>Mermithidae</taxon>
        <taxon>Romanomermis</taxon>
    </lineage>
</organism>
<protein>
    <submittedName>
        <fullName evidence="2">Ovule protein</fullName>
    </submittedName>
</protein>
<dbReference type="WBParaSite" id="nRc.2.0.1.t23738-RA">
    <property type="protein sequence ID" value="nRc.2.0.1.t23738-RA"/>
    <property type="gene ID" value="nRc.2.0.1.g23738"/>
</dbReference>